<protein>
    <submittedName>
        <fullName evidence="2">Uncharacterized protein</fullName>
    </submittedName>
</protein>
<accession>A0ABD3Y2A8</accession>
<dbReference type="Proteomes" id="UP001634394">
    <property type="component" value="Unassembled WGS sequence"/>
</dbReference>
<name>A0ABD3Y2A8_SINWO</name>
<reference evidence="2 3" key="1">
    <citation type="submission" date="2024-11" db="EMBL/GenBank/DDBJ databases">
        <title>Chromosome-level genome assembly of the freshwater bivalve Anodonta woodiana.</title>
        <authorList>
            <person name="Chen X."/>
        </authorList>
    </citation>
    <scope>NUCLEOTIDE SEQUENCE [LARGE SCALE GENOMIC DNA]</scope>
    <source>
        <strain evidence="2">MN2024</strain>
        <tissue evidence="2">Gills</tissue>
    </source>
</reference>
<keyword evidence="3" id="KW-1185">Reference proteome</keyword>
<dbReference type="AlphaFoldDB" id="A0ABD3Y2A8"/>
<comment type="caution">
    <text evidence="2">The sequence shown here is derived from an EMBL/GenBank/DDBJ whole genome shotgun (WGS) entry which is preliminary data.</text>
</comment>
<gene>
    <name evidence="2" type="ORF">ACJMK2_004644</name>
</gene>
<feature type="signal peptide" evidence="1">
    <location>
        <begin position="1"/>
        <end position="18"/>
    </location>
</feature>
<dbReference type="EMBL" id="JBJQND010000001">
    <property type="protein sequence ID" value="KAL3892437.1"/>
    <property type="molecule type" value="Genomic_DNA"/>
</dbReference>
<evidence type="ECO:0000256" key="1">
    <source>
        <dbReference type="SAM" id="SignalP"/>
    </source>
</evidence>
<keyword evidence="1" id="KW-0732">Signal</keyword>
<sequence length="93" mass="9618">MTKILVVVLFLCVTAVAGEMCGLSPHGCTHTHCTGENLQAGCIAHECTCITVHSCTHNSDCGDISECSGGFLHSPVCHNGRCNCMIGGGLVGR</sequence>
<proteinExistence type="predicted"/>
<evidence type="ECO:0000313" key="2">
    <source>
        <dbReference type="EMBL" id="KAL3892437.1"/>
    </source>
</evidence>
<feature type="chain" id="PRO_5044886979" evidence="1">
    <location>
        <begin position="19"/>
        <end position="93"/>
    </location>
</feature>
<evidence type="ECO:0000313" key="3">
    <source>
        <dbReference type="Proteomes" id="UP001634394"/>
    </source>
</evidence>
<organism evidence="2 3">
    <name type="scientific">Sinanodonta woodiana</name>
    <name type="common">Chinese pond mussel</name>
    <name type="synonym">Anodonta woodiana</name>
    <dbReference type="NCBI Taxonomy" id="1069815"/>
    <lineage>
        <taxon>Eukaryota</taxon>
        <taxon>Metazoa</taxon>
        <taxon>Spiralia</taxon>
        <taxon>Lophotrochozoa</taxon>
        <taxon>Mollusca</taxon>
        <taxon>Bivalvia</taxon>
        <taxon>Autobranchia</taxon>
        <taxon>Heteroconchia</taxon>
        <taxon>Palaeoheterodonta</taxon>
        <taxon>Unionida</taxon>
        <taxon>Unionoidea</taxon>
        <taxon>Unionidae</taxon>
        <taxon>Unioninae</taxon>
        <taxon>Sinanodonta</taxon>
    </lineage>
</organism>